<dbReference type="PANTHER" id="PTHR34863:SF1">
    <property type="entry name" value="OTU DOMAIN-CONTAINING PROTEIN"/>
    <property type="match status" value="1"/>
</dbReference>
<feature type="region of interest" description="Disordered" evidence="1">
    <location>
        <begin position="378"/>
        <end position="467"/>
    </location>
</feature>
<dbReference type="EMBL" id="LWDE02001917">
    <property type="protein sequence ID" value="KAE8239023.1"/>
    <property type="molecule type" value="Genomic_DNA"/>
</dbReference>
<name>A0A8X7MJU2_9BASI</name>
<dbReference type="Proteomes" id="UP000077684">
    <property type="component" value="Unassembled WGS sequence"/>
</dbReference>
<keyword evidence="3" id="KW-1185">Reference proteome</keyword>
<organism evidence="2 3">
    <name type="scientific">Tilletia controversa</name>
    <name type="common">dwarf bunt fungus</name>
    <dbReference type="NCBI Taxonomy" id="13291"/>
    <lineage>
        <taxon>Eukaryota</taxon>
        <taxon>Fungi</taxon>
        <taxon>Dikarya</taxon>
        <taxon>Basidiomycota</taxon>
        <taxon>Ustilaginomycotina</taxon>
        <taxon>Exobasidiomycetes</taxon>
        <taxon>Tilletiales</taxon>
        <taxon>Tilletiaceae</taxon>
        <taxon>Tilletia</taxon>
    </lineage>
</organism>
<evidence type="ECO:0000313" key="2">
    <source>
        <dbReference type="EMBL" id="KAE8239023.1"/>
    </source>
</evidence>
<evidence type="ECO:0000313" key="3">
    <source>
        <dbReference type="Proteomes" id="UP000077684"/>
    </source>
</evidence>
<protein>
    <submittedName>
        <fullName evidence="2">Uncharacterized protein</fullName>
    </submittedName>
</protein>
<gene>
    <name evidence="2" type="ORF">A4X06_0g8538</name>
</gene>
<feature type="compositionally biased region" description="Low complexity" evidence="1">
    <location>
        <begin position="438"/>
        <end position="461"/>
    </location>
</feature>
<reference evidence="2" key="1">
    <citation type="submission" date="2016-04" db="EMBL/GenBank/DDBJ databases">
        <authorList>
            <person name="Nguyen H.D."/>
            <person name="Samba Siva P."/>
            <person name="Cullis J."/>
            <person name="Levesque C.A."/>
            <person name="Hambleton S."/>
        </authorList>
    </citation>
    <scope>NUCLEOTIDE SEQUENCE</scope>
    <source>
        <strain evidence="2">DAOMC 236426</strain>
    </source>
</reference>
<reference evidence="2" key="2">
    <citation type="journal article" date="2019" name="IMA Fungus">
        <title>Genome sequencing and comparison of five Tilletia species to identify candidate genes for the detection of regulated species infecting wheat.</title>
        <authorList>
            <person name="Nguyen H.D.T."/>
            <person name="Sultana T."/>
            <person name="Kesanakurti P."/>
            <person name="Hambleton S."/>
        </authorList>
    </citation>
    <scope>NUCLEOTIDE SEQUENCE</scope>
    <source>
        <strain evidence="2">DAOMC 236426</strain>
    </source>
</reference>
<dbReference type="AlphaFoldDB" id="A0A8X7MJU2"/>
<evidence type="ECO:0000256" key="1">
    <source>
        <dbReference type="SAM" id="MobiDB-lite"/>
    </source>
</evidence>
<accession>A0A8X7MJU2</accession>
<sequence length="543" mass="61607">MSNVFKNNIGPDDVDSFNVMVYPEDLLKRFGPVHTVVLASHHVNLRDPSCPNLMTIATSPEVWRIDQEFKKRLLTTLCARTGLVLRTSGFPNAFIESNRMITLKALVLALDEIQCETIRFSTYGIKANIETFVHVDPGNPDHPEAELNSYDLGVNWDTQSIFLTAPKRKLRRSVCTLYPMLGPRGLGYGSIKFKIKVEEDEFIVKIYPKLVHSLKGIMGKGILNAPKNMGTLKKRKAGLEKLLTGLQETKPETTYGARVECTVIAPSLEEATAKVSKLPLLNIHEYLKPVHPDFKDFKIGCHEVSYEVYMEQFTRLLNHVIHTLNLFEGRDSKKTTPRQRQIILDVYNVPGWNLGRMKITSWVNRDTWWRAIDQEDLTSDDDSSDDYVGVDQVHLPDNDGDDDTAGDVEPNPHPVGQVLDFSPSRVPVPAVPAPPLTPVRRSSPASHSSRSHSTISNRSQSQVSTPSYKTKIYRLKKDGLRAIWDRYGHRLICNLIDCKAQTKCLRHNMRWDGDTKQFRLKCRLCLSRYGLEGGARRNFERVT</sequence>
<comment type="caution">
    <text evidence="2">The sequence shown here is derived from an EMBL/GenBank/DDBJ whole genome shotgun (WGS) entry which is preliminary data.</text>
</comment>
<dbReference type="PANTHER" id="PTHR34863">
    <property type="entry name" value="EXPRESSED PROTEIN"/>
    <property type="match status" value="1"/>
</dbReference>
<proteinExistence type="predicted"/>